<dbReference type="Proteomes" id="UP000219546">
    <property type="component" value="Unassembled WGS sequence"/>
</dbReference>
<dbReference type="AlphaFoldDB" id="A0A285D4H0"/>
<dbReference type="EMBL" id="OAOP01000010">
    <property type="protein sequence ID" value="SNX74702.1"/>
    <property type="molecule type" value="Genomic_DNA"/>
</dbReference>
<gene>
    <name evidence="1" type="ORF">SAMN05877753_11023</name>
</gene>
<dbReference type="OrthoDB" id="47198at2"/>
<sequence>MKQYFVNKVAADNGDHEVHEESCMNPPSEAKRHYLGSFSNCREAVAKAKEIYETTNGCFHCCRECHTT</sequence>
<proteinExistence type="predicted"/>
<name>A0A285D4H0_9BACI</name>
<reference evidence="1 2" key="1">
    <citation type="submission" date="2017-08" db="EMBL/GenBank/DDBJ databases">
        <authorList>
            <person name="de Groot N.N."/>
        </authorList>
    </citation>
    <scope>NUCLEOTIDE SEQUENCE [LARGE SCALE GENOMIC DNA]</scope>
    <source>
        <strain evidence="1 2">JC228</strain>
    </source>
</reference>
<keyword evidence="2" id="KW-1185">Reference proteome</keyword>
<evidence type="ECO:0000313" key="1">
    <source>
        <dbReference type="EMBL" id="SNX74702.1"/>
    </source>
</evidence>
<evidence type="ECO:0000313" key="2">
    <source>
        <dbReference type="Proteomes" id="UP000219546"/>
    </source>
</evidence>
<organism evidence="1 2">
    <name type="scientific">Bacillus oleivorans</name>
    <dbReference type="NCBI Taxonomy" id="1448271"/>
    <lineage>
        <taxon>Bacteria</taxon>
        <taxon>Bacillati</taxon>
        <taxon>Bacillota</taxon>
        <taxon>Bacilli</taxon>
        <taxon>Bacillales</taxon>
        <taxon>Bacillaceae</taxon>
        <taxon>Bacillus</taxon>
    </lineage>
</organism>
<dbReference type="RefSeq" id="WP_097160076.1">
    <property type="nucleotide sequence ID" value="NZ_JBEPMQ010000011.1"/>
</dbReference>
<protein>
    <submittedName>
        <fullName evidence="1">Uncharacterized protein</fullName>
    </submittedName>
</protein>
<accession>A0A285D4H0</accession>